<evidence type="ECO:0000256" key="5">
    <source>
        <dbReference type="SAM" id="Phobius"/>
    </source>
</evidence>
<dbReference type="InterPro" id="IPR011701">
    <property type="entry name" value="MFS"/>
</dbReference>
<feature type="transmembrane region" description="Helical" evidence="5">
    <location>
        <begin position="104"/>
        <end position="127"/>
    </location>
</feature>
<evidence type="ECO:0000259" key="6">
    <source>
        <dbReference type="PROSITE" id="PS50850"/>
    </source>
</evidence>
<dbReference type="Pfam" id="PF07690">
    <property type="entry name" value="MFS_1"/>
    <property type="match status" value="1"/>
</dbReference>
<dbReference type="GO" id="GO:0005886">
    <property type="term" value="C:plasma membrane"/>
    <property type="evidence" value="ECO:0007669"/>
    <property type="project" value="UniProtKB-SubCell"/>
</dbReference>
<evidence type="ECO:0000256" key="4">
    <source>
        <dbReference type="ARBA" id="ARBA00023136"/>
    </source>
</evidence>
<keyword evidence="2 5" id="KW-0812">Transmembrane</keyword>
<proteinExistence type="predicted"/>
<feature type="transmembrane region" description="Helical" evidence="5">
    <location>
        <begin position="31"/>
        <end position="50"/>
    </location>
</feature>
<name>A0A4R7FIZ6_9MICO</name>
<dbReference type="CDD" id="cd06174">
    <property type="entry name" value="MFS"/>
    <property type="match status" value="1"/>
</dbReference>
<dbReference type="Gene3D" id="1.20.1250.20">
    <property type="entry name" value="MFS general substrate transporter like domains"/>
    <property type="match status" value="2"/>
</dbReference>
<dbReference type="AlphaFoldDB" id="A0A4R7FIZ6"/>
<dbReference type="SUPFAM" id="SSF103473">
    <property type="entry name" value="MFS general substrate transporter"/>
    <property type="match status" value="1"/>
</dbReference>
<gene>
    <name evidence="7" type="ORF">CLV52_3566</name>
</gene>
<accession>A0A4R7FIZ6</accession>
<sequence length="435" mass="44966">MAVIEPTGVAAASAGAGAVPGSRRSAGNGVIVAYVIAYLALYIALITPVISTLAVKVNEISTVATRAGDLSLVTGIGAFFAFVANPIAGALSDRTTSRFGMRRPWLVIGVIGGAVGLLVIATASGIWQVVVGWAIAQTAFNGTQAALQAVLPDQVEEHRRGKVSGWLGIAQNASSLIGIGLATLFAAAGLTSFWSIAVPAAIGVVGVVVFAALLHDRRLSKADAVPFHLGAFVKGFWISPRKHPDFAWAFTGRFLMLLGFAAYNGYQVYFLLTRFGFDTPTALSWQLRLSVVQTIVLVVAAALGGWLSDRTGRRKVFVIVATVLAGVGLIVFASAQDPNILFVAAALFGAGLGAYFAVDLALVTDVLPNRETDAAKNMGVFNIANALPQSLAPALAPLLLGIGSTTAGNYTLLFVVAAVVILAGAASTMFIKGAR</sequence>
<evidence type="ECO:0000256" key="3">
    <source>
        <dbReference type="ARBA" id="ARBA00022989"/>
    </source>
</evidence>
<feature type="transmembrane region" description="Helical" evidence="5">
    <location>
        <begin position="285"/>
        <end position="304"/>
    </location>
</feature>
<dbReference type="RefSeq" id="WP_162850931.1">
    <property type="nucleotide sequence ID" value="NZ_BAAARP010000001.1"/>
</dbReference>
<feature type="transmembrane region" description="Helical" evidence="5">
    <location>
        <begin position="379"/>
        <end position="400"/>
    </location>
</feature>
<feature type="transmembrane region" description="Helical" evidence="5">
    <location>
        <begin position="193"/>
        <end position="214"/>
    </location>
</feature>
<dbReference type="PROSITE" id="PS50850">
    <property type="entry name" value="MFS"/>
    <property type="match status" value="1"/>
</dbReference>
<feature type="transmembrane region" description="Helical" evidence="5">
    <location>
        <begin position="316"/>
        <end position="335"/>
    </location>
</feature>
<feature type="transmembrane region" description="Helical" evidence="5">
    <location>
        <begin position="412"/>
        <end position="431"/>
    </location>
</feature>
<evidence type="ECO:0000313" key="7">
    <source>
        <dbReference type="EMBL" id="TDS75042.1"/>
    </source>
</evidence>
<dbReference type="PANTHER" id="PTHR23528:SF1">
    <property type="entry name" value="MAJOR FACILITATOR SUPERFAMILY (MFS) PROFILE DOMAIN-CONTAINING PROTEIN"/>
    <property type="match status" value="1"/>
</dbReference>
<evidence type="ECO:0000313" key="8">
    <source>
        <dbReference type="Proteomes" id="UP000295344"/>
    </source>
</evidence>
<dbReference type="GO" id="GO:0022857">
    <property type="term" value="F:transmembrane transporter activity"/>
    <property type="evidence" value="ECO:0007669"/>
    <property type="project" value="InterPro"/>
</dbReference>
<dbReference type="InterPro" id="IPR036259">
    <property type="entry name" value="MFS_trans_sf"/>
</dbReference>
<keyword evidence="3 5" id="KW-1133">Transmembrane helix</keyword>
<feature type="transmembrane region" description="Helical" evidence="5">
    <location>
        <begin position="341"/>
        <end position="367"/>
    </location>
</feature>
<comment type="subcellular location">
    <subcellularLocation>
        <location evidence="1">Cell membrane</location>
        <topology evidence="1">Multi-pass membrane protein</topology>
    </subcellularLocation>
</comment>
<comment type="caution">
    <text evidence="7">The sequence shown here is derived from an EMBL/GenBank/DDBJ whole genome shotgun (WGS) entry which is preliminary data.</text>
</comment>
<feature type="domain" description="Major facilitator superfamily (MFS) profile" evidence="6">
    <location>
        <begin position="32"/>
        <end position="435"/>
    </location>
</feature>
<evidence type="ECO:0000256" key="2">
    <source>
        <dbReference type="ARBA" id="ARBA00022692"/>
    </source>
</evidence>
<dbReference type="InterPro" id="IPR020846">
    <property type="entry name" value="MFS_dom"/>
</dbReference>
<organism evidence="7 8">
    <name type="scientific">Amnibacterium kyonggiense</name>
    <dbReference type="NCBI Taxonomy" id="595671"/>
    <lineage>
        <taxon>Bacteria</taxon>
        <taxon>Bacillati</taxon>
        <taxon>Actinomycetota</taxon>
        <taxon>Actinomycetes</taxon>
        <taxon>Micrococcales</taxon>
        <taxon>Microbacteriaceae</taxon>
        <taxon>Amnibacterium</taxon>
    </lineage>
</organism>
<protein>
    <submittedName>
        <fullName evidence="7">Na+/melibiose symporter-like transporter</fullName>
    </submittedName>
</protein>
<reference evidence="7 8" key="1">
    <citation type="submission" date="2019-03" db="EMBL/GenBank/DDBJ databases">
        <title>Genomic Encyclopedia of Archaeal and Bacterial Type Strains, Phase II (KMG-II): from individual species to whole genera.</title>
        <authorList>
            <person name="Goeker M."/>
        </authorList>
    </citation>
    <scope>NUCLEOTIDE SEQUENCE [LARGE SCALE GENOMIC DNA]</scope>
    <source>
        <strain evidence="7 8">DSM 24782</strain>
    </source>
</reference>
<feature type="transmembrane region" description="Helical" evidence="5">
    <location>
        <begin position="70"/>
        <end position="92"/>
    </location>
</feature>
<dbReference type="PANTHER" id="PTHR23528">
    <property type="match status" value="1"/>
</dbReference>
<evidence type="ECO:0000256" key="1">
    <source>
        <dbReference type="ARBA" id="ARBA00004651"/>
    </source>
</evidence>
<feature type="transmembrane region" description="Helical" evidence="5">
    <location>
        <begin position="246"/>
        <end position="265"/>
    </location>
</feature>
<dbReference type="EMBL" id="SOAM01000004">
    <property type="protein sequence ID" value="TDS75042.1"/>
    <property type="molecule type" value="Genomic_DNA"/>
</dbReference>
<keyword evidence="4 5" id="KW-0472">Membrane</keyword>
<keyword evidence="8" id="KW-1185">Reference proteome</keyword>
<dbReference type="Proteomes" id="UP000295344">
    <property type="component" value="Unassembled WGS sequence"/>
</dbReference>